<name>A0A1F4U707_UNCSA</name>
<sequence length="248" mass="28444">MTDRPNSPGFVVNTKELLRRAEDFAKNCHDFFHYSRDQHECMAVGKMMALLEKTEMPNELTTRETREELLGSPYLSFGAFLRKDLHNDPASLRTVEMAEDSIKHGDPCNCAKLIDVLAGSYDPEAFGILQGLKSRDLSWISDFFVKEVSAEGVVYQIIDGEHFFGLWRGFDRGDLMATLDLINYGLPSGQKFSVPTNEQSDIAIEAFRDTFSSWGFFIEDEGRLLPRFVEYHPLYFCFKPVFIRVRPQ</sequence>
<protein>
    <submittedName>
        <fullName evidence="1">Uncharacterized protein</fullName>
    </submittedName>
</protein>
<comment type="caution">
    <text evidence="1">The sequence shown here is derived from an EMBL/GenBank/DDBJ whole genome shotgun (WGS) entry which is preliminary data.</text>
</comment>
<reference evidence="1 2" key="1">
    <citation type="journal article" date="2016" name="Nat. Commun.">
        <title>Thousands of microbial genomes shed light on interconnected biogeochemical processes in an aquifer system.</title>
        <authorList>
            <person name="Anantharaman K."/>
            <person name="Brown C.T."/>
            <person name="Hug L.A."/>
            <person name="Sharon I."/>
            <person name="Castelle C.J."/>
            <person name="Probst A.J."/>
            <person name="Thomas B.C."/>
            <person name="Singh A."/>
            <person name="Wilkins M.J."/>
            <person name="Karaoz U."/>
            <person name="Brodie E.L."/>
            <person name="Williams K.H."/>
            <person name="Hubbard S.S."/>
            <person name="Banfield J.F."/>
        </authorList>
    </citation>
    <scope>NUCLEOTIDE SEQUENCE [LARGE SCALE GENOMIC DNA]</scope>
</reference>
<gene>
    <name evidence="1" type="ORF">A2438_06265</name>
</gene>
<evidence type="ECO:0000313" key="1">
    <source>
        <dbReference type="EMBL" id="OGC40600.1"/>
    </source>
</evidence>
<dbReference type="Proteomes" id="UP000179242">
    <property type="component" value="Unassembled WGS sequence"/>
</dbReference>
<dbReference type="EMBL" id="MEUJ01000003">
    <property type="protein sequence ID" value="OGC40600.1"/>
    <property type="molecule type" value="Genomic_DNA"/>
</dbReference>
<dbReference type="AlphaFoldDB" id="A0A1F4U707"/>
<evidence type="ECO:0000313" key="2">
    <source>
        <dbReference type="Proteomes" id="UP000179242"/>
    </source>
</evidence>
<organism evidence="1 2">
    <name type="scientific">candidate division WOR-1 bacterium RIFOXYC2_FULL_46_14</name>
    <dbReference type="NCBI Taxonomy" id="1802587"/>
    <lineage>
        <taxon>Bacteria</taxon>
        <taxon>Bacillati</taxon>
        <taxon>Saganbacteria</taxon>
    </lineage>
</organism>
<proteinExistence type="predicted"/>
<accession>A0A1F4U707</accession>